<proteinExistence type="predicted"/>
<dbReference type="AlphaFoldDB" id="T2IP89"/>
<sequence length="232" mass="26398">MTVPDDYKTITCYLPPELAEQLKAYCFKHEITRNNKQGQLSPSWGTGIVEALKLFFSSDTIPSPLPDNVLEKKMVEQLVKDYLNSIVSSPLPDSVLSEEKLKELIEESVTNLLPSLLSSNVLTTDSPIVKELNSRLSQLEVTRNEPSSKDNHEVIPSSTDDLGEITEQISETGETKRFTDKEVQAILKQKYKITTTPQTLSKWRLKQTQPRGRNQIIFDHFKPDGDRWIRIP</sequence>
<reference evidence="2 3" key="2">
    <citation type="submission" date="2013-09" db="EMBL/GenBank/DDBJ databases">
        <title>Whole genome comparison of six Crocosphaera watsonii strains with differing phenotypes.</title>
        <authorList>
            <person name="Bench S.R."/>
            <person name="Heller P."/>
            <person name="Frank I."/>
            <person name="Arciniega M."/>
            <person name="Shilova I.N."/>
            <person name="Zehr J.P."/>
        </authorList>
    </citation>
    <scope>NUCLEOTIDE SEQUENCE [LARGE SCALE GENOMIC DNA]</scope>
    <source>
        <strain evidence="2 3">WH 0005</strain>
    </source>
</reference>
<dbReference type="Proteomes" id="UP000017981">
    <property type="component" value="Unassembled WGS sequence"/>
</dbReference>
<organism evidence="2 3">
    <name type="scientific">Crocosphaera watsonii WH 0005</name>
    <dbReference type="NCBI Taxonomy" id="423472"/>
    <lineage>
        <taxon>Bacteria</taxon>
        <taxon>Bacillati</taxon>
        <taxon>Cyanobacteriota</taxon>
        <taxon>Cyanophyceae</taxon>
        <taxon>Oscillatoriophycideae</taxon>
        <taxon>Chroococcales</taxon>
        <taxon>Aphanothecaceae</taxon>
        <taxon>Crocosphaera</taxon>
    </lineage>
</organism>
<dbReference type="EMBL" id="CAQL01000238">
    <property type="protein sequence ID" value="CCQ54843.1"/>
    <property type="molecule type" value="Genomic_DNA"/>
</dbReference>
<evidence type="ECO:0000256" key="1">
    <source>
        <dbReference type="SAM" id="MobiDB-lite"/>
    </source>
</evidence>
<name>T2IP89_CROWT</name>
<evidence type="ECO:0000313" key="2">
    <source>
        <dbReference type="EMBL" id="CCQ54843.1"/>
    </source>
</evidence>
<accession>T2IP89</accession>
<protein>
    <submittedName>
        <fullName evidence="2">Uncharacterized protein</fullName>
    </submittedName>
</protein>
<comment type="caution">
    <text evidence="2">The sequence shown here is derived from an EMBL/GenBank/DDBJ whole genome shotgun (WGS) entry which is preliminary data.</text>
</comment>
<gene>
    <name evidence="2" type="ORF">CWATWH0005_5685</name>
</gene>
<dbReference type="RefSeq" id="WP_021832565.1">
    <property type="nucleotide sequence ID" value="NZ_CAQL01000238.1"/>
</dbReference>
<feature type="region of interest" description="Disordered" evidence="1">
    <location>
        <begin position="142"/>
        <end position="162"/>
    </location>
</feature>
<reference evidence="2 3" key="1">
    <citation type="submission" date="2013-01" db="EMBL/GenBank/DDBJ databases">
        <authorList>
            <person name="Bench S."/>
        </authorList>
    </citation>
    <scope>NUCLEOTIDE SEQUENCE [LARGE SCALE GENOMIC DNA]</scope>
    <source>
        <strain evidence="2 3">WH 0005</strain>
    </source>
</reference>
<feature type="compositionally biased region" description="Basic and acidic residues" evidence="1">
    <location>
        <begin position="142"/>
        <end position="153"/>
    </location>
</feature>
<evidence type="ECO:0000313" key="3">
    <source>
        <dbReference type="Proteomes" id="UP000017981"/>
    </source>
</evidence>